<keyword evidence="7" id="KW-0677">Repeat</keyword>
<feature type="compositionally biased region" description="Basic and acidic residues" evidence="15">
    <location>
        <begin position="57"/>
        <end position="71"/>
    </location>
</feature>
<proteinExistence type="inferred from homology"/>
<evidence type="ECO:0000256" key="4">
    <source>
        <dbReference type="ARBA" id="ARBA00010043"/>
    </source>
</evidence>
<dbReference type="Pfam" id="PF00642">
    <property type="entry name" value="zf-CCCH"/>
    <property type="match status" value="1"/>
</dbReference>
<dbReference type="PROSITE" id="PS50103">
    <property type="entry name" value="ZF_C3H1"/>
    <property type="match status" value="2"/>
</dbReference>
<evidence type="ECO:0000256" key="3">
    <source>
        <dbReference type="ARBA" id="ARBA00004496"/>
    </source>
</evidence>
<dbReference type="GO" id="GO:0016556">
    <property type="term" value="P:mRNA modification"/>
    <property type="evidence" value="ECO:0007669"/>
    <property type="project" value="UniProtKB-UniRule"/>
</dbReference>
<keyword evidence="11 13" id="KW-0539">Nucleus</keyword>
<dbReference type="InterPro" id="IPR032378">
    <property type="entry name" value="ZC3H15/TMA46_C"/>
</dbReference>
<dbReference type="InterPro" id="IPR000571">
    <property type="entry name" value="Znf_CCCH"/>
</dbReference>
<evidence type="ECO:0000313" key="20">
    <source>
        <dbReference type="Proteomes" id="UP000310200"/>
    </source>
</evidence>
<keyword evidence="13" id="KW-0489">Methyltransferase</keyword>
<feature type="region of interest" description="Disordered" evidence="15">
    <location>
        <begin position="47"/>
        <end position="71"/>
    </location>
</feature>
<dbReference type="Gene3D" id="6.20.400.10">
    <property type="match status" value="1"/>
</dbReference>
<feature type="domain" description="G-patch" evidence="17">
    <location>
        <begin position="527"/>
        <end position="573"/>
    </location>
</feature>
<evidence type="ECO:0000256" key="9">
    <source>
        <dbReference type="ARBA" id="ARBA00022833"/>
    </source>
</evidence>
<feature type="domain" description="C3H1-type" evidence="16">
    <location>
        <begin position="96"/>
        <end position="123"/>
    </location>
</feature>
<evidence type="ECO:0000256" key="11">
    <source>
        <dbReference type="ARBA" id="ARBA00023242"/>
    </source>
</evidence>
<comment type="function">
    <text evidence="13">S-adenosyl-L-methionine-dependent methyltransferase that mediates RNA cap1 2'-O-ribose methylation to the 5'-cap structure of RNAs. Methylates the ribose of the first nucleotide of a m(7)GpppG-capped mRNA to produce m(7)GpppNmp (cap1).</text>
</comment>
<dbReference type="Pfam" id="PF01728">
    <property type="entry name" value="FtsJ"/>
    <property type="match status" value="1"/>
</dbReference>
<feature type="zinc finger region" description="C3H1-type" evidence="12">
    <location>
        <begin position="170"/>
        <end position="207"/>
    </location>
</feature>
<evidence type="ECO:0000313" key="19">
    <source>
        <dbReference type="EMBL" id="TGZ53267.1"/>
    </source>
</evidence>
<reference evidence="19 20" key="1">
    <citation type="journal article" date="2019" name="Philos. Trans. R. Soc. Lond., B, Biol. Sci.">
        <title>Ant behaviour and brain gene expression of defending hosts depend on the ecological success of the intruding social parasite.</title>
        <authorList>
            <person name="Kaur R."/>
            <person name="Stoldt M."/>
            <person name="Jongepier E."/>
            <person name="Feldmeyer B."/>
            <person name="Menzel F."/>
            <person name="Bornberg-Bauer E."/>
            <person name="Foitzik S."/>
        </authorList>
    </citation>
    <scope>NUCLEOTIDE SEQUENCE [LARGE SCALE GENOMIC DNA]</scope>
    <source>
        <tissue evidence="19">Whole body</tissue>
    </source>
</reference>
<dbReference type="AlphaFoldDB" id="A0A4S2KYS8"/>
<evidence type="ECO:0000259" key="16">
    <source>
        <dbReference type="PROSITE" id="PS50103"/>
    </source>
</evidence>
<comment type="caution">
    <text evidence="19">The sequence shown here is derived from an EMBL/GenBank/DDBJ whole genome shotgun (WGS) entry which is preliminary data.</text>
</comment>
<feature type="domain" description="RrmJ-type SAM-dependent 2'-O-MTase" evidence="18">
    <location>
        <begin position="671"/>
        <end position="879"/>
    </location>
</feature>
<keyword evidence="13" id="KW-0507">mRNA processing</keyword>
<evidence type="ECO:0000259" key="17">
    <source>
        <dbReference type="PROSITE" id="PS50174"/>
    </source>
</evidence>
<feature type="coiled-coil region" evidence="14">
    <location>
        <begin position="373"/>
        <end position="400"/>
    </location>
</feature>
<feature type="compositionally biased region" description="Low complexity" evidence="15">
    <location>
        <begin position="1"/>
        <end position="11"/>
    </location>
</feature>
<sequence>MPPKKVPAAPSKKTEQKKKEKVIEDKTFGIKNKKGAKQQKFIQQVEKQVKSGGVNPRKLDDPNAKKLEKEKKLKEQKELALIFKPVQTQKIEKGIDPKSVVCAFFKQGQCTKGDKCKFSHDLSIERKAEKRSLYCDMRDDDDKEGDTMDKWDEDKLKEVVEKKHGGGNRPTTDIICKHFLEAVEKSKYGWFWECPSGQKCIYRHALPPGFVLKKDKKKEDKKDEISLEDLIETERANLGPNQTKITLETFLAWKKRKLKEKQEQAIKDEEKKRSDYKAGRQVGISGREMFYFNPELAAGDGIDEGDEAISSYAREEDDFEDVQYRELDTDRLAFEASEIDINGITVAAEDRLKASNATDNNKDTTVTVDEGAVAVAINENLFVEEDLEGLEEELGDLDLEDRQELSTAETVELSKDFPYNSRDVSSGINLNEFKLGKENLLSYNKDSEYKYNLLNHFGYLLVDLTKLDNMEYEKQNGLFDVFCEQPNKRMKLNSGEAFSTDVPSGEEYIEENEASDDANVDGNESNVSQKVQQMMKKMGYKPGKGLGKDDQGRVDPVEAVTQHGRRGFGHLVPGLKEASLKWNPEEEEVKAIEDIDWLRNVRSGTPLAEDLWEWMKLGPKKFSIDDETMFCNPEILRQIINSKTIFDKLDKVEMRKARTRSNPYETIRTVNFLNRAAVKMANIDRACEFMFTDPKSLDPNELLYFADVCAGPGGFSEYVLSRKKWHAKGFGFTLKNENDFTLDEFFAGPCETFHPFYGAKDNGDVFDAQNQEDFRLLVMKHTNGKGVHFMMSDGGFSVEGRENIQEILSKQLYLCQCLVALMIVRPGGHFVTKLFDLFTPFSAGLVYLMYKCFDSISIFKPNTSRPANSERYLICKRKKIDTQATIDYLSHVNRLLSMNDENNDVIELVPLDVIEADTEFVGYLRNSNDILGRKQIVNLLKIAAFCEDPTLIERKQADMRKECLKYWNLPDKTRVRPPMTKPQDKAQEILSGSITLLGCDATKLKNDNIHSTLLKTGEPYDWYCMPCGTGPNIEEDKIATFYLGLGRRKVYRYAKGKWESVGDAKIELPSNTLVYAELVYEAKWNGKFISKTRALHILDAYMLGGEDISKLYISHRYELTKKFCDALWKPVPNDCICIRAKDRFLLKPDIQKKLQVTQRRALKLPLAYGFAKSPLEYDDETDANEPVYAAFNSVMFLRSIASPWARHISRRTGEFYVYNLITRQTEYEVRDKANNRPAEAEASFVQAFKERVVWNWPNESTLTMDVFSQMLNSSKRT</sequence>
<feature type="domain" description="C3H1-type" evidence="16">
    <location>
        <begin position="170"/>
        <end position="207"/>
    </location>
</feature>
<evidence type="ECO:0000256" key="8">
    <source>
        <dbReference type="ARBA" id="ARBA00022771"/>
    </source>
</evidence>
<dbReference type="GO" id="GO:0006370">
    <property type="term" value="P:7-methylguanosine mRNA capping"/>
    <property type="evidence" value="ECO:0007669"/>
    <property type="project" value="UniProtKB-UniRule"/>
</dbReference>
<dbReference type="Pfam" id="PF16543">
    <property type="entry name" value="DFRP_C"/>
    <property type="match status" value="1"/>
</dbReference>
<feature type="compositionally biased region" description="Basic and acidic residues" evidence="15">
    <location>
        <begin position="12"/>
        <end position="21"/>
    </location>
</feature>
<dbReference type="PROSITE" id="PS51613">
    <property type="entry name" value="SAM_MT_RRMJ"/>
    <property type="match status" value="1"/>
</dbReference>
<comment type="function">
    <text evidence="1">Transcription repressor.</text>
</comment>
<evidence type="ECO:0000256" key="7">
    <source>
        <dbReference type="ARBA" id="ARBA00022737"/>
    </source>
</evidence>
<evidence type="ECO:0000256" key="1">
    <source>
        <dbReference type="ARBA" id="ARBA00004062"/>
    </source>
</evidence>
<keyword evidence="9 12" id="KW-0862">Zinc</keyword>
<dbReference type="EC" id="2.1.1.57" evidence="13"/>
<dbReference type="STRING" id="300112.A0A4S2KYS8"/>
<feature type="zinc finger region" description="C3H1-type" evidence="12">
    <location>
        <begin position="96"/>
        <end position="123"/>
    </location>
</feature>
<dbReference type="GO" id="GO:0008270">
    <property type="term" value="F:zinc ion binding"/>
    <property type="evidence" value="ECO:0007669"/>
    <property type="project" value="UniProtKB-KW"/>
</dbReference>
<dbReference type="InterPro" id="IPR036855">
    <property type="entry name" value="Znf_CCCH_sf"/>
</dbReference>
<evidence type="ECO:0000256" key="12">
    <source>
        <dbReference type="PROSITE-ProRule" id="PRU00723"/>
    </source>
</evidence>
<dbReference type="PANTHER" id="PTHR16121">
    <property type="entry name" value="CAP-SPECIFIC MRNA (NUCLEOSIDE-2'-O-)-METHYLTRANSFERASE 1-RELATED"/>
    <property type="match status" value="1"/>
</dbReference>
<dbReference type="EMBL" id="QBLH01001073">
    <property type="protein sequence ID" value="TGZ53267.1"/>
    <property type="molecule type" value="Genomic_DNA"/>
</dbReference>
<dbReference type="GO" id="GO:0032259">
    <property type="term" value="P:methylation"/>
    <property type="evidence" value="ECO:0007669"/>
    <property type="project" value="UniProtKB-KW"/>
</dbReference>
<dbReference type="SUPFAM" id="SSF90229">
    <property type="entry name" value="CCCH zinc finger"/>
    <property type="match status" value="1"/>
</dbReference>
<dbReference type="GO" id="GO:0005634">
    <property type="term" value="C:nucleus"/>
    <property type="evidence" value="ECO:0007669"/>
    <property type="project" value="UniProtKB-SubCell"/>
</dbReference>
<dbReference type="FunFam" id="4.10.1000.10:FF:000050">
    <property type="entry name" value="AGAP008634-PA"/>
    <property type="match status" value="1"/>
</dbReference>
<dbReference type="InterPro" id="IPR025816">
    <property type="entry name" value="RrmJ-type_MeTrfase"/>
</dbReference>
<dbReference type="Proteomes" id="UP000310200">
    <property type="component" value="Unassembled WGS sequence"/>
</dbReference>
<dbReference type="GO" id="GO:0004483">
    <property type="term" value="F:methyltransferase cap1 activity"/>
    <property type="evidence" value="ECO:0007669"/>
    <property type="project" value="UniProtKB-UniRule"/>
</dbReference>
<keyword evidence="13" id="KW-0949">S-adenosyl-L-methionine</keyword>
<keyword evidence="20" id="KW-1185">Reference proteome</keyword>
<evidence type="ECO:0000256" key="2">
    <source>
        <dbReference type="ARBA" id="ARBA00004123"/>
    </source>
</evidence>
<dbReference type="GO" id="GO:0005737">
    <property type="term" value="C:cytoplasm"/>
    <property type="evidence" value="ECO:0007669"/>
    <property type="project" value="UniProtKB-SubCell"/>
</dbReference>
<evidence type="ECO:0000256" key="10">
    <source>
        <dbReference type="ARBA" id="ARBA00023054"/>
    </source>
</evidence>
<accession>A0A4S2KYS8</accession>
<gene>
    <name evidence="19" type="ORF">DBV15_10890</name>
</gene>
<comment type="similarity">
    <text evidence="4">Belongs to the ZC3H15/TMA46 family.</text>
</comment>
<name>A0A4S2KYS8_9HYME</name>
<dbReference type="InterPro" id="IPR029063">
    <property type="entry name" value="SAM-dependent_MTases_sf"/>
</dbReference>
<evidence type="ECO:0000256" key="5">
    <source>
        <dbReference type="ARBA" id="ARBA00022490"/>
    </source>
</evidence>
<dbReference type="Gene3D" id="3.40.50.12760">
    <property type="match status" value="1"/>
</dbReference>
<dbReference type="SMART" id="SM00443">
    <property type="entry name" value="G_patch"/>
    <property type="match status" value="1"/>
</dbReference>
<dbReference type="SMART" id="SM00356">
    <property type="entry name" value="ZnF_C3H1"/>
    <property type="match status" value="2"/>
</dbReference>
<dbReference type="InterPro" id="IPR050851">
    <property type="entry name" value="mRNA_Cap_2O-Ribose_MeTrfase"/>
</dbReference>
<comment type="subcellular location">
    <subcellularLocation>
        <location evidence="3">Cytoplasm</location>
    </subcellularLocation>
    <subcellularLocation>
        <location evidence="2 13">Nucleus</location>
    </subcellularLocation>
</comment>
<dbReference type="InterPro" id="IPR000467">
    <property type="entry name" value="G_patch_dom"/>
</dbReference>
<comment type="catalytic activity">
    <reaction evidence="13">
        <text>a 5'-end (N(7)-methyl 5'-triphosphoguanosine)-ribonucleoside in mRNA + S-adenosyl-L-methionine = a 5'-end (N(7)-methyl 5'-triphosphoguanosine)-(2'-O-methyl-ribonucleoside) in mRNA + S-adenosyl-L-homocysteine + H(+)</text>
        <dbReference type="Rhea" id="RHEA:67020"/>
        <dbReference type="Rhea" id="RHEA-COMP:17167"/>
        <dbReference type="Rhea" id="RHEA-COMP:17168"/>
        <dbReference type="ChEBI" id="CHEBI:15378"/>
        <dbReference type="ChEBI" id="CHEBI:57856"/>
        <dbReference type="ChEBI" id="CHEBI:59789"/>
        <dbReference type="ChEBI" id="CHEBI:156461"/>
        <dbReference type="ChEBI" id="CHEBI:167609"/>
        <dbReference type="EC" id="2.1.1.57"/>
    </reaction>
</comment>
<evidence type="ECO:0000259" key="18">
    <source>
        <dbReference type="PROSITE" id="PS51613"/>
    </source>
</evidence>
<dbReference type="GO" id="GO:0003676">
    <property type="term" value="F:nucleic acid binding"/>
    <property type="evidence" value="ECO:0007669"/>
    <property type="project" value="UniProtKB-UniRule"/>
</dbReference>
<evidence type="ECO:0000256" key="6">
    <source>
        <dbReference type="ARBA" id="ARBA00022723"/>
    </source>
</evidence>
<dbReference type="Pfam" id="PF01585">
    <property type="entry name" value="G-patch"/>
    <property type="match status" value="1"/>
</dbReference>
<dbReference type="PROSITE" id="PS50174">
    <property type="entry name" value="G_PATCH"/>
    <property type="match status" value="1"/>
</dbReference>
<keyword evidence="6 12" id="KW-0479">Metal-binding</keyword>
<dbReference type="FunFam" id="3.40.50.12760:FF:000004">
    <property type="entry name" value="FtsJ-like methyltransferase"/>
    <property type="match status" value="1"/>
</dbReference>
<keyword evidence="8 12" id="KW-0863">Zinc-finger</keyword>
<evidence type="ECO:0000256" key="14">
    <source>
        <dbReference type="SAM" id="Coils"/>
    </source>
</evidence>
<evidence type="ECO:0000256" key="13">
    <source>
        <dbReference type="RuleBase" id="RU368012"/>
    </source>
</evidence>
<protein>
    <recommendedName>
        <fullName evidence="13">Cap-specific mRNA (nucleoside-2'-O-)-methyltransferase 1</fullName>
        <ecNumber evidence="13">2.1.1.57</ecNumber>
    </recommendedName>
    <alternativeName>
        <fullName evidence="13">Cap1 2'O-ribose methyltransferase 1</fullName>
    </alternativeName>
</protein>
<keyword evidence="13" id="KW-0506">mRNA capping</keyword>
<dbReference type="InterPro" id="IPR002877">
    <property type="entry name" value="RNA_MeTrfase_FtsJ_dom"/>
</dbReference>
<keyword evidence="13" id="KW-0808">Transferase</keyword>
<dbReference type="SUPFAM" id="SSF53335">
    <property type="entry name" value="S-adenosyl-L-methionine-dependent methyltransferases"/>
    <property type="match status" value="1"/>
</dbReference>
<dbReference type="PANTHER" id="PTHR16121:SF0">
    <property type="entry name" value="CAP-SPECIFIC MRNA (NUCLEOSIDE-2'-O-)-METHYLTRANSFERASE 1"/>
    <property type="match status" value="1"/>
</dbReference>
<keyword evidence="10 14" id="KW-0175">Coiled coil</keyword>
<organism evidence="19 20">
    <name type="scientific">Temnothorax longispinosus</name>
    <dbReference type="NCBI Taxonomy" id="300112"/>
    <lineage>
        <taxon>Eukaryota</taxon>
        <taxon>Metazoa</taxon>
        <taxon>Ecdysozoa</taxon>
        <taxon>Arthropoda</taxon>
        <taxon>Hexapoda</taxon>
        <taxon>Insecta</taxon>
        <taxon>Pterygota</taxon>
        <taxon>Neoptera</taxon>
        <taxon>Endopterygota</taxon>
        <taxon>Hymenoptera</taxon>
        <taxon>Apocrita</taxon>
        <taxon>Aculeata</taxon>
        <taxon>Formicoidea</taxon>
        <taxon>Formicidae</taxon>
        <taxon>Myrmicinae</taxon>
        <taxon>Temnothorax</taxon>
    </lineage>
</organism>
<evidence type="ECO:0000256" key="15">
    <source>
        <dbReference type="SAM" id="MobiDB-lite"/>
    </source>
</evidence>
<keyword evidence="5" id="KW-0963">Cytoplasm</keyword>
<dbReference type="Gene3D" id="4.10.1000.10">
    <property type="entry name" value="Zinc finger, CCCH-type"/>
    <property type="match status" value="1"/>
</dbReference>
<feature type="region of interest" description="Disordered" evidence="15">
    <location>
        <begin position="1"/>
        <end position="21"/>
    </location>
</feature>